<dbReference type="InterPro" id="IPR002931">
    <property type="entry name" value="Transglutaminase-like"/>
</dbReference>
<feature type="domain" description="Transglutaminase-like" evidence="1">
    <location>
        <begin position="71"/>
        <end position="139"/>
    </location>
</feature>
<dbReference type="Pfam" id="PF01841">
    <property type="entry name" value="Transglut_core"/>
    <property type="match status" value="1"/>
</dbReference>
<dbReference type="AlphaFoldDB" id="A0A383AGQ3"/>
<organism evidence="2">
    <name type="scientific">marine metagenome</name>
    <dbReference type="NCBI Taxonomy" id="408172"/>
    <lineage>
        <taxon>unclassified sequences</taxon>
        <taxon>metagenomes</taxon>
        <taxon>ecological metagenomes</taxon>
    </lineage>
</organism>
<dbReference type="SUPFAM" id="SSF54001">
    <property type="entry name" value="Cysteine proteinases"/>
    <property type="match status" value="1"/>
</dbReference>
<dbReference type="SMART" id="SM00460">
    <property type="entry name" value="TGc"/>
    <property type="match status" value="1"/>
</dbReference>
<evidence type="ECO:0000259" key="1">
    <source>
        <dbReference type="SMART" id="SM00460"/>
    </source>
</evidence>
<evidence type="ECO:0000313" key="2">
    <source>
        <dbReference type="EMBL" id="SVE06912.1"/>
    </source>
</evidence>
<sequence length="156" mass="18119">MPWQRQMMLPYLLPPELPETQLRQLNDFAMSFGERNDSHLINSLVDINKKIHEDFSYVPGITFLEATAFDVFSMRKGVCQDFANLFICLCRLLNIPARYRLGHIYTGGNYENKLQSDASHAWAEVYLPFLGWRGFYPTNGCMVAQDHVRVAYGRNY</sequence>
<dbReference type="InterPro" id="IPR038765">
    <property type="entry name" value="Papain-like_cys_pep_sf"/>
</dbReference>
<dbReference type="EMBL" id="UINC01191995">
    <property type="protein sequence ID" value="SVE06912.1"/>
    <property type="molecule type" value="Genomic_DNA"/>
</dbReference>
<dbReference type="Gene3D" id="3.10.620.30">
    <property type="match status" value="1"/>
</dbReference>
<reference evidence="2" key="1">
    <citation type="submission" date="2018-05" db="EMBL/GenBank/DDBJ databases">
        <authorList>
            <person name="Lanie J.A."/>
            <person name="Ng W.-L."/>
            <person name="Kazmierczak K.M."/>
            <person name="Andrzejewski T.M."/>
            <person name="Davidsen T.M."/>
            <person name="Wayne K.J."/>
            <person name="Tettelin H."/>
            <person name="Glass J.I."/>
            <person name="Rusch D."/>
            <person name="Podicherti R."/>
            <person name="Tsui H.-C.T."/>
            <person name="Winkler M.E."/>
        </authorList>
    </citation>
    <scope>NUCLEOTIDE SEQUENCE</scope>
</reference>
<name>A0A383AGQ3_9ZZZZ</name>
<dbReference type="PANTHER" id="PTHR33490">
    <property type="entry name" value="BLR5614 PROTEIN-RELATED"/>
    <property type="match status" value="1"/>
</dbReference>
<dbReference type="PANTHER" id="PTHR33490:SF6">
    <property type="entry name" value="SLL1049 PROTEIN"/>
    <property type="match status" value="1"/>
</dbReference>
<protein>
    <recommendedName>
        <fullName evidence="1">Transglutaminase-like domain-containing protein</fullName>
    </recommendedName>
</protein>
<accession>A0A383AGQ3</accession>
<proteinExistence type="predicted"/>
<gene>
    <name evidence="2" type="ORF">METZ01_LOCUS459766</name>
</gene>